<gene>
    <name evidence="6" type="ORF">AB4874_11325</name>
</gene>
<keyword evidence="3" id="KW-0238">DNA-binding</keyword>
<evidence type="ECO:0000256" key="3">
    <source>
        <dbReference type="ARBA" id="ARBA00023125"/>
    </source>
</evidence>
<dbReference type="Gene3D" id="3.40.190.290">
    <property type="match status" value="1"/>
</dbReference>
<keyword evidence="7" id="KW-1185">Reference proteome</keyword>
<name>A0ABV3TMQ3_9RHOB</name>
<evidence type="ECO:0000256" key="2">
    <source>
        <dbReference type="ARBA" id="ARBA00023015"/>
    </source>
</evidence>
<dbReference type="EMBL" id="JBFRYC010000006">
    <property type="protein sequence ID" value="MEX1662233.1"/>
    <property type="molecule type" value="Genomic_DNA"/>
</dbReference>
<dbReference type="InterPro" id="IPR036390">
    <property type="entry name" value="WH_DNA-bd_sf"/>
</dbReference>
<dbReference type="SUPFAM" id="SSF46785">
    <property type="entry name" value="Winged helix' DNA-binding domain"/>
    <property type="match status" value="1"/>
</dbReference>
<reference evidence="6 7" key="1">
    <citation type="journal article" date="2011" name="Int. J. Syst. Evol. Microbiol.">
        <title>Zhongshania antarctica gen. nov., sp. nov. and Zhongshania guokunii sp. nov., gammaproteobacteria respectively isolated from coastal attached (fast) ice and surface seawater of the Antarctic.</title>
        <authorList>
            <person name="Li H.J."/>
            <person name="Zhang X.Y."/>
            <person name="Chen C.X."/>
            <person name="Zhang Y.J."/>
            <person name="Gao Z.M."/>
            <person name="Yu Y."/>
            <person name="Chen X.L."/>
            <person name="Chen B."/>
            <person name="Zhang Y.Z."/>
        </authorList>
    </citation>
    <scope>NUCLEOTIDE SEQUENCE [LARGE SCALE GENOMIC DNA]</scope>
    <source>
        <strain evidence="6 7">15-R06ZXC-3</strain>
    </source>
</reference>
<accession>A0ABV3TMQ3</accession>
<dbReference type="PANTHER" id="PTHR30537:SF72">
    <property type="entry name" value="LYSR FAMILY TRANSCRIPTIONAL REGULATOR"/>
    <property type="match status" value="1"/>
</dbReference>
<dbReference type="RefSeq" id="WP_368392074.1">
    <property type="nucleotide sequence ID" value="NZ_JBFRYC010000006.1"/>
</dbReference>
<evidence type="ECO:0000256" key="4">
    <source>
        <dbReference type="ARBA" id="ARBA00023163"/>
    </source>
</evidence>
<dbReference type="Gene3D" id="1.10.10.10">
    <property type="entry name" value="Winged helix-like DNA-binding domain superfamily/Winged helix DNA-binding domain"/>
    <property type="match status" value="1"/>
</dbReference>
<evidence type="ECO:0000259" key="5">
    <source>
        <dbReference type="PROSITE" id="PS50931"/>
    </source>
</evidence>
<feature type="domain" description="HTH lysR-type" evidence="5">
    <location>
        <begin position="1"/>
        <end position="59"/>
    </location>
</feature>
<dbReference type="CDD" id="cd08472">
    <property type="entry name" value="PBP2_CrgA_like_3"/>
    <property type="match status" value="1"/>
</dbReference>
<keyword evidence="4" id="KW-0804">Transcription</keyword>
<evidence type="ECO:0000256" key="1">
    <source>
        <dbReference type="ARBA" id="ARBA00009437"/>
    </source>
</evidence>
<evidence type="ECO:0000313" key="6">
    <source>
        <dbReference type="EMBL" id="MEX1662233.1"/>
    </source>
</evidence>
<protein>
    <submittedName>
        <fullName evidence="6">LysR family transcriptional regulator</fullName>
    </submittedName>
</protein>
<organism evidence="6 7">
    <name type="scientific">Thioclava arctica</name>
    <dbReference type="NCBI Taxonomy" id="3238301"/>
    <lineage>
        <taxon>Bacteria</taxon>
        <taxon>Pseudomonadati</taxon>
        <taxon>Pseudomonadota</taxon>
        <taxon>Alphaproteobacteria</taxon>
        <taxon>Rhodobacterales</taxon>
        <taxon>Paracoccaceae</taxon>
        <taxon>Thioclava</taxon>
    </lineage>
</organism>
<dbReference type="InterPro" id="IPR005119">
    <property type="entry name" value="LysR_subst-bd"/>
</dbReference>
<proteinExistence type="inferred from homology"/>
<dbReference type="InterPro" id="IPR036388">
    <property type="entry name" value="WH-like_DNA-bd_sf"/>
</dbReference>
<keyword evidence="2" id="KW-0805">Transcription regulation</keyword>
<evidence type="ECO:0000313" key="7">
    <source>
        <dbReference type="Proteomes" id="UP001557465"/>
    </source>
</evidence>
<dbReference type="Proteomes" id="UP001557465">
    <property type="component" value="Unassembled WGS sequence"/>
</dbReference>
<dbReference type="Pfam" id="PF03466">
    <property type="entry name" value="LysR_substrate"/>
    <property type="match status" value="1"/>
</dbReference>
<dbReference type="SUPFAM" id="SSF53850">
    <property type="entry name" value="Periplasmic binding protein-like II"/>
    <property type="match status" value="1"/>
</dbReference>
<dbReference type="InterPro" id="IPR000847">
    <property type="entry name" value="LysR_HTH_N"/>
</dbReference>
<dbReference type="Pfam" id="PF00126">
    <property type="entry name" value="HTH_1"/>
    <property type="match status" value="1"/>
</dbReference>
<dbReference type="InterPro" id="IPR058163">
    <property type="entry name" value="LysR-type_TF_proteobact-type"/>
</dbReference>
<sequence>MDRLDAMNVFTRIVDARSFTRAAADLGLPRSTVTDAVKALESRLGVSLLHRTTRVVHPTPDGEAYYRRCLSILSEIEDAESAFDGAKVRGKLHIAVHGGLARHFLLPGLPDFLRHHPDIEIHLQEGDRLVDLVREGIDCAVRVGDPIDSDLVGRKLTDLDEVTCASPAYLHRHGTPHSIADLAEHQMVGFRTSATGKILPLEFLQKGEVRKVSLPASVTVSGTETLAHCARLGLGIIQKPRYSAADDLRAGRLVELLGDTPPPSSPVTVFYPKVRYVSPRLRVLIDWAVRAFKN</sequence>
<comment type="similarity">
    <text evidence="1">Belongs to the LysR transcriptional regulatory family.</text>
</comment>
<dbReference type="PANTHER" id="PTHR30537">
    <property type="entry name" value="HTH-TYPE TRANSCRIPTIONAL REGULATOR"/>
    <property type="match status" value="1"/>
</dbReference>
<dbReference type="PROSITE" id="PS50931">
    <property type="entry name" value="HTH_LYSR"/>
    <property type="match status" value="1"/>
</dbReference>
<comment type="caution">
    <text evidence="6">The sequence shown here is derived from an EMBL/GenBank/DDBJ whole genome shotgun (WGS) entry which is preliminary data.</text>
</comment>